<feature type="transmembrane region" description="Helical" evidence="2">
    <location>
        <begin position="6"/>
        <end position="23"/>
    </location>
</feature>
<keyword evidence="2" id="KW-1133">Transmembrane helix</keyword>
<dbReference type="PIRSF" id="PIRSF034247">
    <property type="entry name" value="RCAS1"/>
    <property type="match status" value="1"/>
</dbReference>
<feature type="compositionally biased region" description="Polar residues" evidence="1">
    <location>
        <begin position="78"/>
        <end position="96"/>
    </location>
</feature>
<evidence type="ECO:0000256" key="1">
    <source>
        <dbReference type="SAM" id="MobiDB-lite"/>
    </source>
</evidence>
<organism evidence="3 4">
    <name type="scientific">Sinanodonta woodiana</name>
    <name type="common">Chinese pond mussel</name>
    <name type="synonym">Anodonta woodiana</name>
    <dbReference type="NCBI Taxonomy" id="1069815"/>
    <lineage>
        <taxon>Eukaryota</taxon>
        <taxon>Metazoa</taxon>
        <taxon>Spiralia</taxon>
        <taxon>Lophotrochozoa</taxon>
        <taxon>Mollusca</taxon>
        <taxon>Bivalvia</taxon>
        <taxon>Autobranchia</taxon>
        <taxon>Heteroconchia</taxon>
        <taxon>Palaeoheterodonta</taxon>
        <taxon>Unionida</taxon>
        <taxon>Unionoidea</taxon>
        <taxon>Unionidae</taxon>
        <taxon>Unioninae</taxon>
        <taxon>Sinanodonta</taxon>
    </lineage>
</organism>
<evidence type="ECO:0008006" key="5">
    <source>
        <dbReference type="Google" id="ProtNLM"/>
    </source>
</evidence>
<protein>
    <recommendedName>
        <fullName evidence="5">Receptor-binding cancer antigen expressed on SiSo cells</fullName>
    </recommendedName>
</protein>
<evidence type="ECO:0000256" key="2">
    <source>
        <dbReference type="SAM" id="Phobius"/>
    </source>
</evidence>
<gene>
    <name evidence="3" type="ORF">ACJMK2_003747</name>
</gene>
<name>A0ABD3XZ42_SINWO</name>
<evidence type="ECO:0000313" key="4">
    <source>
        <dbReference type="Proteomes" id="UP001634394"/>
    </source>
</evidence>
<dbReference type="AlphaFoldDB" id="A0ABD3XZ42"/>
<dbReference type="InterPro" id="IPR017025">
    <property type="entry name" value="Cancer-assoc_antigen_RCAS1"/>
</dbReference>
<evidence type="ECO:0000313" key="3">
    <source>
        <dbReference type="EMBL" id="KAL3891485.1"/>
    </source>
</evidence>
<feature type="compositionally biased region" description="Basic and acidic residues" evidence="1">
    <location>
        <begin position="178"/>
        <end position="208"/>
    </location>
</feature>
<sequence>MLKVVWNVVKKVFGIIFIVFSPLKRLVCRRKRRLSDTVLPLTNHYPAVETVSDPLPSSNQYPELGSWDSWEANGGTGNQQRSKATQNYQRSPSQSVEPEPDIDYFQDMTPAIRKPKKILIKPKEDVNPSAISSKLAMKTDVPILQQGSDLGVWDETTNTWEEEAGEDLSWQADEAMRENRKLERQQRSMEQQRKKMQREAMKSQRKDGQFSAVRLSS</sequence>
<dbReference type="PANTHER" id="PTHR15208:SF2">
    <property type="entry name" value="RECEPTOR-BINDING CANCER ANTIGEN EXPRESSED ON SISO CELLS"/>
    <property type="match status" value="1"/>
</dbReference>
<keyword evidence="4" id="KW-1185">Reference proteome</keyword>
<dbReference type="EMBL" id="JBJQND010000001">
    <property type="protein sequence ID" value="KAL3891485.1"/>
    <property type="molecule type" value="Genomic_DNA"/>
</dbReference>
<keyword evidence="2" id="KW-0472">Membrane</keyword>
<proteinExistence type="predicted"/>
<comment type="caution">
    <text evidence="3">The sequence shown here is derived from an EMBL/GenBank/DDBJ whole genome shotgun (WGS) entry which is preliminary data.</text>
</comment>
<reference evidence="3 4" key="1">
    <citation type="submission" date="2024-11" db="EMBL/GenBank/DDBJ databases">
        <title>Chromosome-level genome assembly of the freshwater bivalve Anodonta woodiana.</title>
        <authorList>
            <person name="Chen X."/>
        </authorList>
    </citation>
    <scope>NUCLEOTIDE SEQUENCE [LARGE SCALE GENOMIC DNA]</scope>
    <source>
        <strain evidence="3">MN2024</strain>
        <tissue evidence="3">Gills</tissue>
    </source>
</reference>
<dbReference type="Proteomes" id="UP001634394">
    <property type="component" value="Unassembled WGS sequence"/>
</dbReference>
<keyword evidence="2" id="KW-0812">Transmembrane</keyword>
<feature type="region of interest" description="Disordered" evidence="1">
    <location>
        <begin position="62"/>
        <end position="101"/>
    </location>
</feature>
<dbReference type="PANTHER" id="PTHR15208">
    <property type="entry name" value="RECEPTOR-BINDING CANCER ANTIGEN EXPRESSED ON SISO CELLS CANCER ASSOCIATED SURFACE ANTIGEN RCAS1 ESTROGEN RECEPTOR-BINDING FRAGMENT- ASSOCIATED GENE 9 PROTEIN"/>
    <property type="match status" value="1"/>
</dbReference>
<feature type="region of interest" description="Disordered" evidence="1">
    <location>
        <begin position="178"/>
        <end position="217"/>
    </location>
</feature>
<accession>A0ABD3XZ42</accession>